<dbReference type="InterPro" id="IPR029055">
    <property type="entry name" value="Ntn_hydrolases_N"/>
</dbReference>
<proteinExistence type="inferred from homology"/>
<dbReference type="InterPro" id="IPR052193">
    <property type="entry name" value="Peptidase_C59"/>
</dbReference>
<dbReference type="PANTHER" id="PTHR35527:SF2">
    <property type="entry name" value="HYDROLASE"/>
    <property type="match status" value="1"/>
</dbReference>
<dbReference type="Proteomes" id="UP000004959">
    <property type="component" value="Chromosome"/>
</dbReference>
<dbReference type="SUPFAM" id="SSF56235">
    <property type="entry name" value="N-terminal nucleophile aminohydrolases (Ntn hydrolases)"/>
    <property type="match status" value="1"/>
</dbReference>
<dbReference type="PATRIC" id="fig|1045004.4.peg.1017"/>
<organism evidence="4 5">
    <name type="scientific">Oenococcus kitaharae DSM 17330</name>
    <dbReference type="NCBI Taxonomy" id="1045004"/>
    <lineage>
        <taxon>Bacteria</taxon>
        <taxon>Bacillati</taxon>
        <taxon>Bacillota</taxon>
        <taxon>Bacilli</taxon>
        <taxon>Lactobacillales</taxon>
        <taxon>Lactobacillaceae</taxon>
        <taxon>Oenococcus</taxon>
    </lineage>
</organism>
<keyword evidence="5" id="KW-1185">Reference proteome</keyword>
<feature type="domain" description="Choloylglycine hydrolase/NAAA C-terminal" evidence="3">
    <location>
        <begin position="2"/>
        <end position="304"/>
    </location>
</feature>
<dbReference type="GO" id="GO:0016787">
    <property type="term" value="F:hydrolase activity"/>
    <property type="evidence" value="ECO:0007669"/>
    <property type="project" value="UniProtKB-KW"/>
</dbReference>
<dbReference type="STRING" id="336988.NT96_06290"/>
<comment type="similarity">
    <text evidence="1">Belongs to the peptidase C59 family.</text>
</comment>
<dbReference type="HOGENOM" id="CLU_045206_1_0_9"/>
<evidence type="ECO:0000313" key="4">
    <source>
        <dbReference type="EMBL" id="EHN59121.1"/>
    </source>
</evidence>
<dbReference type="Pfam" id="PF02275">
    <property type="entry name" value="CBAH"/>
    <property type="match status" value="1"/>
</dbReference>
<dbReference type="PANTHER" id="PTHR35527">
    <property type="entry name" value="CHOLOYLGLYCINE HYDROLASE"/>
    <property type="match status" value="1"/>
</dbReference>
<reference evidence="4 5" key="1">
    <citation type="journal article" date="2012" name="PLoS ONE">
        <title>Functional divergence in the genus oenococcus as predicted by genome sequencing of the newly-described species, Oenococcus kitaharae.</title>
        <authorList>
            <person name="Borneman A.R."/>
            <person name="McCarthy J.M."/>
            <person name="Chambers P.J."/>
            <person name="Bartowsky E.J."/>
        </authorList>
    </citation>
    <scope>NUCLEOTIDE SEQUENCE [LARGE SCALE GENOMIC DNA]</scope>
    <source>
        <strain evidence="5">DSM17330</strain>
    </source>
</reference>
<dbReference type="eggNOG" id="COG3049">
    <property type="taxonomic scope" value="Bacteria"/>
</dbReference>
<dbReference type="OrthoDB" id="9794717at2"/>
<dbReference type="AlphaFoldDB" id="G9WFG4"/>
<evidence type="ECO:0000259" key="3">
    <source>
        <dbReference type="Pfam" id="PF02275"/>
    </source>
</evidence>
<evidence type="ECO:0000256" key="2">
    <source>
        <dbReference type="ARBA" id="ARBA00022801"/>
    </source>
</evidence>
<accession>G9WFG4</accession>
<gene>
    <name evidence="4" type="ORF">OKIT_1018</name>
</gene>
<dbReference type="RefSeq" id="WP_007745840.1">
    <property type="nucleotide sequence ID" value="NZ_CM001398.1"/>
</dbReference>
<keyword evidence="2" id="KW-0378">Hydrolase</keyword>
<evidence type="ECO:0000256" key="1">
    <source>
        <dbReference type="ARBA" id="ARBA00006625"/>
    </source>
</evidence>
<sequence length="327" mass="36698">MCTSIFQTAENGQHLFSRTMDWEGLYAFPTFLSRNYQWRSAFDGKTYNSRYALIGSGHAVADRADISDGVNERGLSVQKLTFSAGKDHFAQSRKADRTQIAPFEFPLWAMTQFDSVASLLAALPTLEIMNDQEAVREYGEADLHFAAADPTGRFVIIEPLSMPMRVIENPLGVVTNAGDFQKEAAKLADYMTLLPEYAAGRLPYNLQHVSTGDFSGKKQFPGGYTPSARFIRAAYLKERMTAAADEQHQLVAAWHILNAVTVPKMPARSQTYTVYRSAVALESKTLYYESYDSQQIYKIVLDDHLAAQTKAISFEKQIRDFHVQSLD</sequence>
<dbReference type="CDD" id="cd00542">
    <property type="entry name" value="Ntn_PVA"/>
    <property type="match status" value="1"/>
</dbReference>
<dbReference type="EMBL" id="AFVZ01000001">
    <property type="protein sequence ID" value="EHN59121.1"/>
    <property type="molecule type" value="Genomic_DNA"/>
</dbReference>
<dbReference type="InterPro" id="IPR029132">
    <property type="entry name" value="CBAH/NAAA_C"/>
</dbReference>
<evidence type="ECO:0000313" key="5">
    <source>
        <dbReference type="Proteomes" id="UP000004959"/>
    </source>
</evidence>
<protein>
    <submittedName>
        <fullName evidence="4">Penicillin acylase</fullName>
    </submittedName>
</protein>
<dbReference type="Gene3D" id="3.60.60.10">
    <property type="entry name" value="Penicillin V Acylase, Chain A"/>
    <property type="match status" value="1"/>
</dbReference>
<comment type="caution">
    <text evidence="4">The sequence shown here is derived from an EMBL/GenBank/DDBJ whole genome shotgun (WGS) entry which is preliminary data.</text>
</comment>
<name>G9WFG4_9LACO</name>